<dbReference type="InterPro" id="IPR020846">
    <property type="entry name" value="MFS_dom"/>
</dbReference>
<reference evidence="8 9" key="1">
    <citation type="journal article" date="2016" name="Genome Biol. Evol.">
        <title>Divergent and convergent evolution of fungal pathogenicity.</title>
        <authorList>
            <person name="Shang Y."/>
            <person name="Xiao G."/>
            <person name="Zheng P."/>
            <person name="Cen K."/>
            <person name="Zhan S."/>
            <person name="Wang C."/>
        </authorList>
    </citation>
    <scope>NUCLEOTIDE SEQUENCE [LARGE SCALE GENOMIC DNA]</scope>
    <source>
        <strain evidence="8 9">RCEF 264</strain>
    </source>
</reference>
<dbReference type="InterPro" id="IPR036259">
    <property type="entry name" value="MFS_trans_sf"/>
</dbReference>
<dbReference type="Gene3D" id="1.20.1250.20">
    <property type="entry name" value="MFS general substrate transporter like domains"/>
    <property type="match status" value="1"/>
</dbReference>
<evidence type="ECO:0000256" key="5">
    <source>
        <dbReference type="ARBA" id="ARBA00023136"/>
    </source>
</evidence>
<dbReference type="OrthoDB" id="6133115at2759"/>
<evidence type="ECO:0000256" key="4">
    <source>
        <dbReference type="ARBA" id="ARBA00022989"/>
    </source>
</evidence>
<proteinExistence type="inferred from homology"/>
<evidence type="ECO:0000256" key="6">
    <source>
        <dbReference type="SAM" id="Phobius"/>
    </source>
</evidence>
<dbReference type="InterPro" id="IPR005828">
    <property type="entry name" value="MFS_sugar_transport-like"/>
</dbReference>
<comment type="subcellular location">
    <subcellularLocation>
        <location evidence="1">Membrane</location>
        <topology evidence="1">Multi-pass membrane protein</topology>
    </subcellularLocation>
</comment>
<evidence type="ECO:0000313" key="8">
    <source>
        <dbReference type="EMBL" id="OAA53955.1"/>
    </source>
</evidence>
<evidence type="ECO:0000256" key="1">
    <source>
        <dbReference type="ARBA" id="ARBA00004141"/>
    </source>
</evidence>
<keyword evidence="4 6" id="KW-1133">Transmembrane helix</keyword>
<feature type="transmembrane region" description="Helical" evidence="6">
    <location>
        <begin position="142"/>
        <end position="164"/>
    </location>
</feature>
<keyword evidence="8" id="KW-0813">Transport</keyword>
<accession>A0A162I974</accession>
<dbReference type="AlphaFoldDB" id="A0A162I974"/>
<evidence type="ECO:0000313" key="9">
    <source>
        <dbReference type="Proteomes" id="UP000076874"/>
    </source>
</evidence>
<dbReference type="SUPFAM" id="SSF103473">
    <property type="entry name" value="MFS general substrate transporter"/>
    <property type="match status" value="1"/>
</dbReference>
<dbReference type="PANTHER" id="PTHR48022">
    <property type="entry name" value="PLASTIDIC GLUCOSE TRANSPORTER 4"/>
    <property type="match status" value="1"/>
</dbReference>
<keyword evidence="5 6" id="KW-0472">Membrane</keyword>
<dbReference type="InterPro" id="IPR050360">
    <property type="entry name" value="MFS_Sugar_Transporters"/>
</dbReference>
<dbReference type="GO" id="GO:0016020">
    <property type="term" value="C:membrane"/>
    <property type="evidence" value="ECO:0007669"/>
    <property type="project" value="UniProtKB-SubCell"/>
</dbReference>
<feature type="transmembrane region" description="Helical" evidence="6">
    <location>
        <begin position="176"/>
        <end position="201"/>
    </location>
</feature>
<feature type="transmembrane region" description="Helical" evidence="6">
    <location>
        <begin position="246"/>
        <end position="265"/>
    </location>
</feature>
<protein>
    <submittedName>
        <fullName evidence="8">Sugar transporter</fullName>
    </submittedName>
</protein>
<dbReference type="PANTHER" id="PTHR48022:SF31">
    <property type="entry name" value="HEXOSE TRANSPORTER"/>
    <property type="match status" value="1"/>
</dbReference>
<evidence type="ECO:0000256" key="2">
    <source>
        <dbReference type="ARBA" id="ARBA00010992"/>
    </source>
</evidence>
<keyword evidence="3 6" id="KW-0812">Transmembrane</keyword>
<dbReference type="PROSITE" id="PS50850">
    <property type="entry name" value="MFS"/>
    <property type="match status" value="1"/>
</dbReference>
<dbReference type="Proteomes" id="UP000076874">
    <property type="component" value="Unassembled WGS sequence"/>
</dbReference>
<keyword evidence="8" id="KW-0762">Sugar transport</keyword>
<feature type="transmembrane region" description="Helical" evidence="6">
    <location>
        <begin position="114"/>
        <end position="135"/>
    </location>
</feature>
<feature type="domain" description="Major facilitator superfamily (MFS) profile" evidence="7">
    <location>
        <begin position="1"/>
        <end position="268"/>
    </location>
</feature>
<feature type="transmembrane region" description="Helical" evidence="6">
    <location>
        <begin position="213"/>
        <end position="234"/>
    </location>
</feature>
<comment type="caution">
    <text evidence="8">The sequence shown here is derived from an EMBL/GenBank/DDBJ whole genome shotgun (WGS) entry which is preliminary data.</text>
</comment>
<dbReference type="PROSITE" id="PS00216">
    <property type="entry name" value="SUGAR_TRANSPORT_1"/>
    <property type="match status" value="1"/>
</dbReference>
<evidence type="ECO:0000256" key="3">
    <source>
        <dbReference type="ARBA" id="ARBA00022692"/>
    </source>
</evidence>
<dbReference type="Pfam" id="PF00083">
    <property type="entry name" value="Sugar_tr"/>
    <property type="match status" value="1"/>
</dbReference>
<name>A0A162I974_9HYPO</name>
<dbReference type="InterPro" id="IPR005829">
    <property type="entry name" value="Sugar_transporter_CS"/>
</dbReference>
<dbReference type="EMBL" id="AZHD01000026">
    <property type="protein sequence ID" value="OAA53955.1"/>
    <property type="molecule type" value="Genomic_DNA"/>
</dbReference>
<sequence length="307" mass="35182">MFIYWVPESPRFLIAKDRHEKALAILAKYHGNGDANNPTVQFEYREIKDTIRLELENRKNSNYLDFFRTKGNRYRLAVLLSLGVFSQWSGNAIISNYQSILYDTANVKNPTQKLGLSGGQTALALVVSVTMAMMVDRFGRRPIFLAATGGMFATFVFWTLSAGLDEEQHLPGASKAMIVFIWLFGIFYALAWSGLLIGYAIEILPYRLRAKGLMIMNYTMQAALTLNIYANPVAFTYFDKKPWKFYLIYTCWIFLELVFVYFMYVETRGPTLEELAKVIDGPEAKVADLDLQVVEETHFSKIEVERI</sequence>
<feature type="transmembrane region" description="Helical" evidence="6">
    <location>
        <begin position="76"/>
        <end position="94"/>
    </location>
</feature>
<dbReference type="GO" id="GO:0005351">
    <property type="term" value="F:carbohydrate:proton symporter activity"/>
    <property type="evidence" value="ECO:0007669"/>
    <property type="project" value="TreeGrafter"/>
</dbReference>
<evidence type="ECO:0000259" key="7">
    <source>
        <dbReference type="PROSITE" id="PS50850"/>
    </source>
</evidence>
<organism evidence="8 9">
    <name type="scientific">Niveomyces insectorum RCEF 264</name>
    <dbReference type="NCBI Taxonomy" id="1081102"/>
    <lineage>
        <taxon>Eukaryota</taxon>
        <taxon>Fungi</taxon>
        <taxon>Dikarya</taxon>
        <taxon>Ascomycota</taxon>
        <taxon>Pezizomycotina</taxon>
        <taxon>Sordariomycetes</taxon>
        <taxon>Hypocreomycetidae</taxon>
        <taxon>Hypocreales</taxon>
        <taxon>Cordycipitaceae</taxon>
        <taxon>Niveomyces</taxon>
    </lineage>
</organism>
<gene>
    <name evidence="8" type="ORF">SPI_09162</name>
</gene>
<comment type="similarity">
    <text evidence="2">Belongs to the major facilitator superfamily. Sugar transporter (TC 2.A.1.1) family.</text>
</comment>
<keyword evidence="9" id="KW-1185">Reference proteome</keyword>